<evidence type="ECO:0000256" key="2">
    <source>
        <dbReference type="ARBA" id="ARBA00022692"/>
    </source>
</evidence>
<dbReference type="PANTHER" id="PTHR33048:SF47">
    <property type="entry name" value="INTEGRAL MEMBRANE PROTEIN-RELATED"/>
    <property type="match status" value="1"/>
</dbReference>
<comment type="similarity">
    <text evidence="5">Belongs to the SAT4 family.</text>
</comment>
<evidence type="ECO:0000256" key="3">
    <source>
        <dbReference type="ARBA" id="ARBA00022989"/>
    </source>
</evidence>
<accession>A0A9Q8LIQ3</accession>
<dbReference type="InterPro" id="IPR049326">
    <property type="entry name" value="Rhodopsin_dom_fungi"/>
</dbReference>
<feature type="transmembrane region" description="Helical" evidence="6">
    <location>
        <begin position="227"/>
        <end position="249"/>
    </location>
</feature>
<evidence type="ECO:0000259" key="7">
    <source>
        <dbReference type="Pfam" id="PF20684"/>
    </source>
</evidence>
<comment type="subcellular location">
    <subcellularLocation>
        <location evidence="1">Membrane</location>
        <topology evidence="1">Multi-pass membrane protein</topology>
    </subcellularLocation>
</comment>
<keyword evidence="4 6" id="KW-0472">Membrane</keyword>
<dbReference type="GeneID" id="71985634"/>
<evidence type="ECO:0000313" key="8">
    <source>
        <dbReference type="EMBL" id="UJO18214.1"/>
    </source>
</evidence>
<feature type="domain" description="Rhodopsin" evidence="7">
    <location>
        <begin position="58"/>
        <end position="292"/>
    </location>
</feature>
<feature type="transmembrane region" description="Helical" evidence="6">
    <location>
        <begin position="193"/>
        <end position="211"/>
    </location>
</feature>
<sequence length="346" mass="38808">MAYKEQGSSGQRTFMGTVRGGYSICGDEDAVEDAGIQGSWVWLCGSALQERRADGLRMDRFWWDDWSLLPLYALSVAMVPVVHYVVYYGFGQDIWELRAAEVRKYLIWFYVTQPIYMTITFGSKISLLLLYLRTWPGQDFRTFRTLCWSMIVLILLSIVAIVLAMVFQCTPIHLAWSLDKPSQAAHCTDRPTLVIVIAGINILYDVAVISLPPPRLLRLDISWKRKLGLVFVFCIGAIVTVCSCVRIKYMSKFGTSENLTWDYVPIGVWSLVEIYLSIACTCAPATAGLLKRAWNYASGRHTTVTEYSHQASGHEHDPGLKRVFYGMAPPSDALDGAAGGEGREES</sequence>
<reference evidence="8" key="1">
    <citation type="submission" date="2021-12" db="EMBL/GenBank/DDBJ databases">
        <authorList>
            <person name="Zaccaron A."/>
            <person name="Stergiopoulos I."/>
        </authorList>
    </citation>
    <scope>NUCLEOTIDE SEQUENCE</scope>
    <source>
        <strain evidence="8">Race5_Kim</strain>
    </source>
</reference>
<dbReference type="AlphaFoldDB" id="A0A9Q8LIQ3"/>
<dbReference type="Pfam" id="PF20684">
    <property type="entry name" value="Fung_rhodopsin"/>
    <property type="match status" value="1"/>
</dbReference>
<name>A0A9Q8LIQ3_PASFU</name>
<dbReference type="EMBL" id="CP090167">
    <property type="protein sequence ID" value="UJO18214.1"/>
    <property type="molecule type" value="Genomic_DNA"/>
</dbReference>
<feature type="transmembrane region" description="Helical" evidence="6">
    <location>
        <begin position="66"/>
        <end position="87"/>
    </location>
</feature>
<dbReference type="Proteomes" id="UP000756132">
    <property type="component" value="Chromosome 5"/>
</dbReference>
<reference evidence="8" key="2">
    <citation type="journal article" date="2022" name="Microb. Genom.">
        <title>A chromosome-scale genome assembly of the tomato pathogen Cladosporium fulvum reveals a compartmentalized genome architecture and the presence of a dispensable chromosome.</title>
        <authorList>
            <person name="Zaccaron A.Z."/>
            <person name="Chen L.H."/>
            <person name="Samaras A."/>
            <person name="Stergiopoulos I."/>
        </authorList>
    </citation>
    <scope>NUCLEOTIDE SEQUENCE</scope>
    <source>
        <strain evidence="8">Race5_Kim</strain>
    </source>
</reference>
<evidence type="ECO:0000313" key="9">
    <source>
        <dbReference type="Proteomes" id="UP000756132"/>
    </source>
</evidence>
<protein>
    <recommendedName>
        <fullName evidence="7">Rhodopsin domain-containing protein</fullName>
    </recommendedName>
</protein>
<evidence type="ECO:0000256" key="5">
    <source>
        <dbReference type="ARBA" id="ARBA00038359"/>
    </source>
</evidence>
<keyword evidence="2 6" id="KW-0812">Transmembrane</keyword>
<dbReference type="RefSeq" id="XP_047762580.1">
    <property type="nucleotide sequence ID" value="XM_047904904.1"/>
</dbReference>
<dbReference type="PANTHER" id="PTHR33048">
    <property type="entry name" value="PTH11-LIKE INTEGRAL MEMBRANE PROTEIN (AFU_ORTHOLOGUE AFUA_5G11245)"/>
    <property type="match status" value="1"/>
</dbReference>
<dbReference type="KEGG" id="ffu:CLAFUR5_05756"/>
<proteinExistence type="inferred from homology"/>
<feature type="transmembrane region" description="Helical" evidence="6">
    <location>
        <begin position="269"/>
        <end position="290"/>
    </location>
</feature>
<dbReference type="InterPro" id="IPR052337">
    <property type="entry name" value="SAT4-like"/>
</dbReference>
<evidence type="ECO:0000256" key="1">
    <source>
        <dbReference type="ARBA" id="ARBA00004141"/>
    </source>
</evidence>
<dbReference type="GO" id="GO:0016020">
    <property type="term" value="C:membrane"/>
    <property type="evidence" value="ECO:0007669"/>
    <property type="project" value="UniProtKB-SubCell"/>
</dbReference>
<organism evidence="8 9">
    <name type="scientific">Passalora fulva</name>
    <name type="common">Tomato leaf mold</name>
    <name type="synonym">Cladosporium fulvum</name>
    <dbReference type="NCBI Taxonomy" id="5499"/>
    <lineage>
        <taxon>Eukaryota</taxon>
        <taxon>Fungi</taxon>
        <taxon>Dikarya</taxon>
        <taxon>Ascomycota</taxon>
        <taxon>Pezizomycotina</taxon>
        <taxon>Dothideomycetes</taxon>
        <taxon>Dothideomycetidae</taxon>
        <taxon>Mycosphaerellales</taxon>
        <taxon>Mycosphaerellaceae</taxon>
        <taxon>Fulvia</taxon>
    </lineage>
</organism>
<keyword evidence="9" id="KW-1185">Reference proteome</keyword>
<evidence type="ECO:0000256" key="6">
    <source>
        <dbReference type="SAM" id="Phobius"/>
    </source>
</evidence>
<dbReference type="OrthoDB" id="5378633at2759"/>
<evidence type="ECO:0000256" key="4">
    <source>
        <dbReference type="ARBA" id="ARBA00023136"/>
    </source>
</evidence>
<feature type="transmembrane region" description="Helical" evidence="6">
    <location>
        <begin position="107"/>
        <end position="133"/>
    </location>
</feature>
<keyword evidence="3 6" id="KW-1133">Transmembrane helix</keyword>
<feature type="transmembrane region" description="Helical" evidence="6">
    <location>
        <begin position="145"/>
        <end position="173"/>
    </location>
</feature>
<gene>
    <name evidence="8" type="ORF">CLAFUR5_05756</name>
</gene>